<evidence type="ECO:0000256" key="3">
    <source>
        <dbReference type="ARBA" id="ARBA00023163"/>
    </source>
</evidence>
<dbReference type="SUPFAM" id="SSF75516">
    <property type="entry name" value="Pheromone-binding domain of LuxR-like quorum-sensing transcription factors"/>
    <property type="match status" value="1"/>
</dbReference>
<dbReference type="InterPro" id="IPR036693">
    <property type="entry name" value="TF_LuxR_autoind-bd_dom_sf"/>
</dbReference>
<accession>A0A6A7Y8Y8</accession>
<sequence>MLRGGGAVSAILSADFMGFAEHSNQCMSLVDLKEIFDKSLRDLGFDAYVFSLVRSRYDYDGHFVLNRYPEEWSRHYRKYDYMKFDPVYRMA</sequence>
<dbReference type="EMBL" id="VWNA01000003">
    <property type="protein sequence ID" value="MQT15195.1"/>
    <property type="molecule type" value="Genomic_DNA"/>
</dbReference>
<dbReference type="Proteomes" id="UP000332515">
    <property type="component" value="Unassembled WGS sequence"/>
</dbReference>
<organism evidence="5 6">
    <name type="scientific">Segnochrobactrum spirostomi</name>
    <dbReference type="NCBI Taxonomy" id="2608987"/>
    <lineage>
        <taxon>Bacteria</taxon>
        <taxon>Pseudomonadati</taxon>
        <taxon>Pseudomonadota</taxon>
        <taxon>Alphaproteobacteria</taxon>
        <taxon>Hyphomicrobiales</taxon>
        <taxon>Segnochrobactraceae</taxon>
        <taxon>Segnochrobactrum</taxon>
    </lineage>
</organism>
<evidence type="ECO:0000313" key="5">
    <source>
        <dbReference type="EMBL" id="MQT15195.1"/>
    </source>
</evidence>
<gene>
    <name evidence="5" type="ORF">F0357_21545</name>
</gene>
<dbReference type="AlphaFoldDB" id="A0A6A7Y8Y8"/>
<keyword evidence="2" id="KW-0238">DNA-binding</keyword>
<proteinExistence type="predicted"/>
<reference evidence="5 6" key="1">
    <citation type="submission" date="2019-09" db="EMBL/GenBank/DDBJ databases">
        <title>Segnochrobactrum spirostomi gen. nov., sp. nov., isolated from the ciliate Spirostomum cf. yagiui and description of a novel family, Segnochrobactraceae fam. nov. within the order Rhizobiales of the class Alphaproteobacteria.</title>
        <authorList>
            <person name="Akter S."/>
            <person name="Shazib S.U.A."/>
            <person name="Shin M.K."/>
        </authorList>
    </citation>
    <scope>NUCLEOTIDE SEQUENCE [LARGE SCALE GENOMIC DNA]</scope>
    <source>
        <strain evidence="5 6">Sp-1</strain>
    </source>
</reference>
<dbReference type="GO" id="GO:0003677">
    <property type="term" value="F:DNA binding"/>
    <property type="evidence" value="ECO:0007669"/>
    <property type="project" value="UniProtKB-KW"/>
</dbReference>
<keyword evidence="3" id="KW-0804">Transcription</keyword>
<keyword evidence="1" id="KW-0805">Transcription regulation</keyword>
<dbReference type="Gene3D" id="3.30.450.80">
    <property type="entry name" value="Transcription factor LuxR-like, autoinducer-binding domain"/>
    <property type="match status" value="1"/>
</dbReference>
<evidence type="ECO:0000313" key="6">
    <source>
        <dbReference type="Proteomes" id="UP000332515"/>
    </source>
</evidence>
<evidence type="ECO:0000256" key="1">
    <source>
        <dbReference type="ARBA" id="ARBA00023015"/>
    </source>
</evidence>
<comment type="caution">
    <text evidence="5">The sequence shown here is derived from an EMBL/GenBank/DDBJ whole genome shotgun (WGS) entry which is preliminary data.</text>
</comment>
<dbReference type="InterPro" id="IPR005143">
    <property type="entry name" value="TF_LuxR_autoind-bd_dom"/>
</dbReference>
<dbReference type="Pfam" id="PF03472">
    <property type="entry name" value="Autoind_bind"/>
    <property type="match status" value="1"/>
</dbReference>
<protein>
    <recommendedName>
        <fullName evidence="4">Transcription factor LuxR-like autoinducer-binding domain-containing protein</fullName>
    </recommendedName>
</protein>
<keyword evidence="6" id="KW-1185">Reference proteome</keyword>
<evidence type="ECO:0000256" key="2">
    <source>
        <dbReference type="ARBA" id="ARBA00023125"/>
    </source>
</evidence>
<name>A0A6A7Y8Y8_9HYPH</name>
<feature type="domain" description="Transcription factor LuxR-like autoinducer-binding" evidence="4">
    <location>
        <begin position="31"/>
        <end position="90"/>
    </location>
</feature>
<evidence type="ECO:0000259" key="4">
    <source>
        <dbReference type="Pfam" id="PF03472"/>
    </source>
</evidence>